<keyword evidence="4" id="KW-1185">Reference proteome</keyword>
<feature type="region of interest" description="Disordered" evidence="1">
    <location>
        <begin position="176"/>
        <end position="199"/>
    </location>
</feature>
<dbReference type="PANTHER" id="PTHR35393:SF1">
    <property type="entry name" value="SNOAL-LIKE DOMAIN-CONTAINING PROTEIN"/>
    <property type="match status" value="1"/>
</dbReference>
<evidence type="ECO:0000259" key="2">
    <source>
        <dbReference type="Pfam" id="PF24840"/>
    </source>
</evidence>
<gene>
    <name evidence="3" type="ORF">VNI00_013163</name>
</gene>
<accession>A0AAW0C132</accession>
<dbReference type="InterPro" id="IPR057514">
    <property type="entry name" value="NTF2_SigF"/>
</dbReference>
<feature type="domain" description="SigF-like NTF2-like" evidence="2">
    <location>
        <begin position="1"/>
        <end position="169"/>
    </location>
</feature>
<reference evidence="3 4" key="1">
    <citation type="submission" date="2024-01" db="EMBL/GenBank/DDBJ databases">
        <title>A draft genome for a cacao thread blight-causing isolate of Paramarasmius palmivorus.</title>
        <authorList>
            <person name="Baruah I.K."/>
            <person name="Bukari Y."/>
            <person name="Amoako-Attah I."/>
            <person name="Meinhardt L.W."/>
            <person name="Bailey B.A."/>
            <person name="Cohen S.P."/>
        </authorList>
    </citation>
    <scope>NUCLEOTIDE SEQUENCE [LARGE SCALE GENOMIC DNA]</scope>
    <source>
        <strain evidence="3 4">GH-12</strain>
    </source>
</reference>
<evidence type="ECO:0000313" key="3">
    <source>
        <dbReference type="EMBL" id="KAK7032415.1"/>
    </source>
</evidence>
<evidence type="ECO:0000313" key="4">
    <source>
        <dbReference type="Proteomes" id="UP001383192"/>
    </source>
</evidence>
<feature type="compositionally biased region" description="Basic and acidic residues" evidence="1">
    <location>
        <begin position="177"/>
        <end position="199"/>
    </location>
</feature>
<dbReference type="Pfam" id="PF24840">
    <property type="entry name" value="NTF2_SigF"/>
    <property type="match status" value="1"/>
</dbReference>
<protein>
    <recommendedName>
        <fullName evidence="2">SigF-like NTF2-like domain-containing protein</fullName>
    </recommendedName>
</protein>
<sequence>MQNPREELKSVVTLLTTAVSPDVQKATAERYLTPDVGFRHPICSVTPGPGSRDSLLGIYQWYRIMSPKIEARVESVMYDAENDVAFVEVRQKFHIRLSPFNPAWARLIVRLTLREVEGLHYIAFQEDFYHPDDFMSLLIPPIAPIIRLALKGATIGSNINASIGQFLGFWQTSDTRPSSEDTAAGHHDTRGLYDGNKTD</sequence>
<proteinExistence type="predicted"/>
<organism evidence="3 4">
    <name type="scientific">Paramarasmius palmivorus</name>
    <dbReference type="NCBI Taxonomy" id="297713"/>
    <lineage>
        <taxon>Eukaryota</taxon>
        <taxon>Fungi</taxon>
        <taxon>Dikarya</taxon>
        <taxon>Basidiomycota</taxon>
        <taxon>Agaricomycotina</taxon>
        <taxon>Agaricomycetes</taxon>
        <taxon>Agaricomycetidae</taxon>
        <taxon>Agaricales</taxon>
        <taxon>Marasmiineae</taxon>
        <taxon>Marasmiaceae</taxon>
        <taxon>Paramarasmius</taxon>
    </lineage>
</organism>
<dbReference type="AlphaFoldDB" id="A0AAW0C132"/>
<comment type="caution">
    <text evidence="3">The sequence shown here is derived from an EMBL/GenBank/DDBJ whole genome shotgun (WGS) entry which is preliminary data.</text>
</comment>
<dbReference type="Proteomes" id="UP001383192">
    <property type="component" value="Unassembled WGS sequence"/>
</dbReference>
<evidence type="ECO:0000256" key="1">
    <source>
        <dbReference type="SAM" id="MobiDB-lite"/>
    </source>
</evidence>
<name>A0AAW0C132_9AGAR</name>
<dbReference type="EMBL" id="JAYKXP010000065">
    <property type="protein sequence ID" value="KAK7032415.1"/>
    <property type="molecule type" value="Genomic_DNA"/>
</dbReference>
<dbReference type="PANTHER" id="PTHR35393">
    <property type="entry name" value="CHROMOSOME 1, WHOLE GENOME SHOTGUN SEQUENCE"/>
    <property type="match status" value="1"/>
</dbReference>